<dbReference type="InterPro" id="IPR017896">
    <property type="entry name" value="4Fe4S_Fe-S-bd"/>
</dbReference>
<dbReference type="InterPro" id="IPR023753">
    <property type="entry name" value="FAD/NAD-binding_dom"/>
</dbReference>
<keyword evidence="8" id="KW-0411">Iron-sulfur</keyword>
<evidence type="ECO:0000256" key="8">
    <source>
        <dbReference type="ARBA" id="ARBA00023014"/>
    </source>
</evidence>
<feature type="domain" description="4Fe-4S ferredoxin-type" evidence="9">
    <location>
        <begin position="1047"/>
        <end position="1076"/>
    </location>
</feature>
<evidence type="ECO:0000313" key="13">
    <source>
        <dbReference type="Proteomes" id="UP000183868"/>
    </source>
</evidence>
<dbReference type="Proteomes" id="UP000004671">
    <property type="component" value="Chromosome"/>
</dbReference>
<dbReference type="AlphaFoldDB" id="H1XT85"/>
<feature type="domain" description="4Fe-4S ferredoxin-type" evidence="9">
    <location>
        <begin position="239"/>
        <end position="269"/>
    </location>
</feature>
<dbReference type="GO" id="GO:0051539">
    <property type="term" value="F:4 iron, 4 sulfur cluster binding"/>
    <property type="evidence" value="ECO:0007669"/>
    <property type="project" value="UniProtKB-KW"/>
</dbReference>
<dbReference type="EMBL" id="CP018099">
    <property type="protein sequence ID" value="APF18666.1"/>
    <property type="molecule type" value="Genomic_DNA"/>
</dbReference>
<reference evidence="11 12" key="1">
    <citation type="submission" date="2011-09" db="EMBL/GenBank/DDBJ databases">
        <title>The permanent draft genome of Caldithrix abyssi DSM 13497.</title>
        <authorList>
            <consortium name="US DOE Joint Genome Institute (JGI-PGF)"/>
            <person name="Lucas S."/>
            <person name="Han J."/>
            <person name="Lapidus A."/>
            <person name="Bruce D."/>
            <person name="Goodwin L."/>
            <person name="Pitluck S."/>
            <person name="Peters L."/>
            <person name="Kyrpides N."/>
            <person name="Mavromatis K."/>
            <person name="Ivanova N."/>
            <person name="Mikhailova N."/>
            <person name="Chertkov O."/>
            <person name="Detter J.C."/>
            <person name="Tapia R."/>
            <person name="Han C."/>
            <person name="Land M."/>
            <person name="Hauser L."/>
            <person name="Markowitz V."/>
            <person name="Cheng J.-F."/>
            <person name="Hugenholtz P."/>
            <person name="Woyke T."/>
            <person name="Wu D."/>
            <person name="Spring S."/>
            <person name="Brambilla E."/>
            <person name="Klenk H.-P."/>
            <person name="Eisen J.A."/>
        </authorList>
    </citation>
    <scope>NUCLEOTIDE SEQUENCE [LARGE SCALE GENOMIC DNA]</scope>
    <source>
        <strain evidence="11 12">DSM 13497</strain>
    </source>
</reference>
<evidence type="ECO:0000313" key="12">
    <source>
        <dbReference type="Proteomes" id="UP000004671"/>
    </source>
</evidence>
<dbReference type="GO" id="GO:0016491">
    <property type="term" value="F:oxidoreductase activity"/>
    <property type="evidence" value="ECO:0007669"/>
    <property type="project" value="UniProtKB-KW"/>
</dbReference>
<dbReference type="InterPro" id="IPR028261">
    <property type="entry name" value="DPD_II"/>
</dbReference>
<dbReference type="eggNOG" id="COG1148">
    <property type="taxonomic scope" value="Bacteria"/>
</dbReference>
<keyword evidence="6" id="KW-0560">Oxidoreductase</keyword>
<evidence type="ECO:0000259" key="9">
    <source>
        <dbReference type="PROSITE" id="PS51379"/>
    </source>
</evidence>
<gene>
    <name evidence="10" type="ORF">Cabys_1917</name>
    <name evidence="11" type="ORF">Calab_3046</name>
</gene>
<dbReference type="STRING" id="880073.Cabys_1917"/>
<feature type="domain" description="4Fe-4S ferredoxin-type" evidence="9">
    <location>
        <begin position="1078"/>
        <end position="1107"/>
    </location>
</feature>
<dbReference type="PANTHER" id="PTHR43498:SF1">
    <property type="entry name" value="COB--COM HETERODISULFIDE REDUCTASE IRON-SULFUR SUBUNIT A"/>
    <property type="match status" value="1"/>
</dbReference>
<dbReference type="InterPro" id="IPR036188">
    <property type="entry name" value="FAD/NAD-bd_sf"/>
</dbReference>
<dbReference type="eggNOG" id="COG0493">
    <property type="taxonomic scope" value="Bacteria"/>
</dbReference>
<keyword evidence="5" id="KW-0274">FAD</keyword>
<dbReference type="Pfam" id="PF07992">
    <property type="entry name" value="Pyr_redox_2"/>
    <property type="match status" value="1"/>
</dbReference>
<dbReference type="Pfam" id="PF00037">
    <property type="entry name" value="Fer4"/>
    <property type="match status" value="1"/>
</dbReference>
<dbReference type="Gene3D" id="3.30.70.20">
    <property type="match status" value="1"/>
</dbReference>
<dbReference type="PROSITE" id="PS00198">
    <property type="entry name" value="4FE4S_FER_1"/>
    <property type="match status" value="3"/>
</dbReference>
<keyword evidence="12" id="KW-1185">Reference proteome</keyword>
<protein>
    <submittedName>
        <fullName evidence="11">FAD-dependent pyridine nucleotide-disulfide oxidoreductase</fullName>
    </submittedName>
    <submittedName>
        <fullName evidence="10">Heterodisulfide reductase subunit A</fullName>
    </submittedName>
</protein>
<dbReference type="Gene3D" id="1.10.1060.10">
    <property type="entry name" value="Alpha-helical ferredoxin"/>
    <property type="match status" value="1"/>
</dbReference>
<keyword evidence="4" id="KW-0479">Metal-binding</keyword>
<dbReference type="Pfam" id="PF12831">
    <property type="entry name" value="FAD_oxidored"/>
    <property type="match status" value="1"/>
</dbReference>
<dbReference type="OrthoDB" id="135003at2"/>
<dbReference type="InterPro" id="IPR039650">
    <property type="entry name" value="HdrA-like"/>
</dbReference>
<evidence type="ECO:0000256" key="1">
    <source>
        <dbReference type="ARBA" id="ARBA00001974"/>
    </source>
</evidence>
<evidence type="ECO:0000256" key="3">
    <source>
        <dbReference type="ARBA" id="ARBA00022485"/>
    </source>
</evidence>
<dbReference type="PANTHER" id="PTHR43498">
    <property type="entry name" value="FERREDOXIN:COB-COM HETERODISULFIDE REDUCTASE SUBUNIT A"/>
    <property type="match status" value="1"/>
</dbReference>
<dbReference type="EMBL" id="CM001402">
    <property type="protein sequence ID" value="EHO42652.1"/>
    <property type="molecule type" value="Genomic_DNA"/>
</dbReference>
<dbReference type="InParanoid" id="H1XT85"/>
<evidence type="ECO:0000256" key="7">
    <source>
        <dbReference type="ARBA" id="ARBA00023004"/>
    </source>
</evidence>
<sequence length="1122" mass="123422">MKENGKVKIGVYVCHCGTNIAAKVNVPEVVEFASTLPFVTVAREYKFMCSDPGQELIKQDIQEFGINRVVVASCSPLMHETTFRRAVEEGGSNPYFFHMANIREHDSWVTEDVQQATHKAKALIAAAVKRVFYHEELEKNSVPVNDNVLIVGGGIAGIQSALTIANAGKKVYLVEREPSIGGHMAKFDKTFPTLDCASCILTPKMTQVASHPNIELMTYAEVDAVEGYVGNFKVQVRKKARYVIEDLCTGCGECTKICPITVPSEFDEGLGSRKAIYRPFPQSVPNTYTISRRGIPPCQATCSLHQKAQAYIQLIAKGEFEKALEIILLDNPLPSICGRVCSHPCMSLCSRNKVDEPVNIPGLKRFVTDQFADYELPKPDPALERKEHIAIVGSGPSGLMCAYELRQRGYKVTIFESASQPGGMLIQGIPAFRLPRGIINKEIERLERIGIHIKLNTHVGLDISLKELKKKYAAVYLAIGAGVERKLNIPGEDLRGIWGGIDFLRRINLGMHVTPGKRVLVIGGGNSAIDAARTALRSGAEEVTIVYRRSRNEMPADQLEVEEAEKEGIRFYFMASPLRFIGNNGRVTAMEFIRTKLGHPDETGRRRPVPIPNSEFTLPCDGAIVTIGQKPDVEALRDRLGLAVTKFNTFAADPLTLETNIPGVFAGGDCVTGPDVVVNAMFAGRKAAISIDRYLNNQDLSEGRELEGPFEPTFDLDTEGVPVKWRVEMPAIDIEKRRTFEEVHLGYTPEMAMEEAIRCLACGICCDCQLCSTVCEAKAIDYNQKDEIKEIDVGTIILATGFKTFDAKKMPNYGYGRYHNVFTSLEIERLINSAGPTGGEIILQNGQQPKSVGIIHCVGSRDVHHHAYCSRVCCMYSLKFAHLLRERLDAEVYNFYIDMRAFGKGYEEFYDRILKEGAHLIRGRVAEVTDVALDPSEKGKLVIRVEDTMIGMVRRIPVDMVILSVGLEAQPDADMIRRLFNISCSTEGFFLERHPKLAPVSTFTDGVFLAGACQGPKDIPDAVAQAGAAAAEALALIDKGVVELEPNTAWINEEACSGCQTCVALCPFSAISFDPEKHISVVNEVLCKGCGTCVAACPSGAAMQHLYLDEQIFAEIDGVLMV</sequence>
<dbReference type="Gene3D" id="3.40.50.720">
    <property type="entry name" value="NAD(P)-binding Rossmann-like Domain"/>
    <property type="match status" value="1"/>
</dbReference>
<reference evidence="10 13" key="2">
    <citation type="submission" date="2016-11" db="EMBL/GenBank/DDBJ databases">
        <title>Genomic analysis of Caldithrix abyssi and proposal of a novel bacterial phylum Caldithrichaeota.</title>
        <authorList>
            <person name="Kublanov I."/>
            <person name="Sigalova O."/>
            <person name="Gavrilov S."/>
            <person name="Lebedinsky A."/>
            <person name="Ivanova N."/>
            <person name="Daum C."/>
            <person name="Reddy T."/>
            <person name="Klenk H.P."/>
            <person name="Goker M."/>
            <person name="Reva O."/>
            <person name="Miroshnichenko M."/>
            <person name="Kyprides N."/>
            <person name="Woyke T."/>
            <person name="Gelfand M."/>
        </authorList>
    </citation>
    <scope>NUCLEOTIDE SEQUENCE [LARGE SCALE GENOMIC DNA]</scope>
    <source>
        <strain evidence="10 13">LF13</strain>
    </source>
</reference>
<proteinExistence type="inferred from homology"/>
<evidence type="ECO:0000256" key="4">
    <source>
        <dbReference type="ARBA" id="ARBA00022723"/>
    </source>
</evidence>
<evidence type="ECO:0000256" key="2">
    <source>
        <dbReference type="ARBA" id="ARBA00006561"/>
    </source>
</evidence>
<dbReference type="SUPFAM" id="SSF51905">
    <property type="entry name" value="FAD/NAD(P)-binding domain"/>
    <property type="match status" value="2"/>
</dbReference>
<dbReference type="Proteomes" id="UP000183868">
    <property type="component" value="Chromosome"/>
</dbReference>
<dbReference type="Pfam" id="PF14697">
    <property type="entry name" value="Fer4_21"/>
    <property type="match status" value="1"/>
</dbReference>
<dbReference type="SUPFAM" id="SSF54862">
    <property type="entry name" value="4Fe-4S ferredoxins"/>
    <property type="match status" value="2"/>
</dbReference>
<keyword evidence="5" id="KW-0285">Flavoprotein</keyword>
<accession>H1XT85</accession>
<keyword evidence="3" id="KW-0004">4Fe-4S</keyword>
<dbReference type="RefSeq" id="WP_006930008.1">
    <property type="nucleotide sequence ID" value="NZ_CM001402.1"/>
</dbReference>
<evidence type="ECO:0000313" key="11">
    <source>
        <dbReference type="EMBL" id="EHO42652.1"/>
    </source>
</evidence>
<evidence type="ECO:0000256" key="5">
    <source>
        <dbReference type="ARBA" id="ARBA00022827"/>
    </source>
</evidence>
<dbReference type="PaxDb" id="880073-Calab_3046"/>
<dbReference type="InterPro" id="IPR009051">
    <property type="entry name" value="Helical_ferredxn"/>
</dbReference>
<name>H1XT85_CALAY</name>
<dbReference type="Gene3D" id="3.50.50.60">
    <property type="entry name" value="FAD/NAD(P)-binding domain"/>
    <property type="match status" value="2"/>
</dbReference>
<dbReference type="InterPro" id="IPR017900">
    <property type="entry name" value="4Fe4S_Fe_S_CS"/>
</dbReference>
<keyword evidence="7" id="KW-0408">Iron</keyword>
<organism evidence="11 12">
    <name type="scientific">Caldithrix abyssi DSM 13497</name>
    <dbReference type="NCBI Taxonomy" id="880073"/>
    <lineage>
        <taxon>Bacteria</taxon>
        <taxon>Pseudomonadati</taxon>
        <taxon>Calditrichota</taxon>
        <taxon>Calditrichia</taxon>
        <taxon>Calditrichales</taxon>
        <taxon>Calditrichaceae</taxon>
        <taxon>Caldithrix</taxon>
    </lineage>
</organism>
<dbReference type="SUPFAM" id="SSF51971">
    <property type="entry name" value="Nucleotide-binding domain"/>
    <property type="match status" value="1"/>
</dbReference>
<evidence type="ECO:0000256" key="6">
    <source>
        <dbReference type="ARBA" id="ARBA00023002"/>
    </source>
</evidence>
<comment type="cofactor">
    <cofactor evidence="1">
        <name>FAD</name>
        <dbReference type="ChEBI" id="CHEBI:57692"/>
    </cofactor>
</comment>
<comment type="similarity">
    <text evidence="2">Belongs to the HdrA family.</text>
</comment>
<dbReference type="KEGG" id="caby:Cabys_1917"/>
<dbReference type="SUPFAM" id="SSF46548">
    <property type="entry name" value="alpha-helical ferredoxin"/>
    <property type="match status" value="2"/>
</dbReference>
<evidence type="ECO:0000313" key="10">
    <source>
        <dbReference type="EMBL" id="APF18666.1"/>
    </source>
</evidence>
<dbReference type="PRINTS" id="PR00419">
    <property type="entry name" value="ADXRDTASE"/>
</dbReference>
<dbReference type="PROSITE" id="PS51379">
    <property type="entry name" value="4FE4S_FER_2"/>
    <property type="match status" value="3"/>
</dbReference>
<dbReference type="HOGENOM" id="CLU_009346_0_0_0"/>
<dbReference type="GO" id="GO:0046872">
    <property type="term" value="F:metal ion binding"/>
    <property type="evidence" value="ECO:0007669"/>
    <property type="project" value="UniProtKB-KW"/>
</dbReference>
<dbReference type="Pfam" id="PF14691">
    <property type="entry name" value="Fer4_20"/>
    <property type="match status" value="1"/>
</dbReference>